<dbReference type="InterPro" id="IPR016187">
    <property type="entry name" value="CTDL_fold"/>
</dbReference>
<feature type="domain" description="Sulfatase-modifying factor enzyme-like" evidence="7">
    <location>
        <begin position="573"/>
        <end position="715"/>
    </location>
</feature>
<dbReference type="OrthoDB" id="659at2759"/>
<accession>A0A507DEU2</accession>
<evidence type="ECO:0000259" key="9">
    <source>
        <dbReference type="Pfam" id="PF12867"/>
    </source>
</evidence>
<dbReference type="InterPro" id="IPR024775">
    <property type="entry name" value="DinB-like"/>
</dbReference>
<reference evidence="10 11" key="1">
    <citation type="journal article" date="2019" name="Sci. Rep.">
        <title>Comparative genomics of chytrid fungi reveal insights into the obligate biotrophic and pathogenic lifestyle of Synchytrium endobioticum.</title>
        <authorList>
            <person name="van de Vossenberg B.T.L.H."/>
            <person name="Warris S."/>
            <person name="Nguyen H.D.T."/>
            <person name="van Gent-Pelzer M.P.E."/>
            <person name="Joly D.L."/>
            <person name="van de Geest H.C."/>
            <person name="Bonants P.J.M."/>
            <person name="Smith D.S."/>
            <person name="Levesque C.A."/>
            <person name="van der Lee T.A.J."/>
        </authorList>
    </citation>
    <scope>NUCLEOTIDE SEQUENCE [LARGE SCALE GENOMIC DNA]</scope>
    <source>
        <strain evidence="10 11">LEV6574</strain>
    </source>
</reference>
<keyword evidence="3" id="KW-0560">Oxidoreductase</keyword>
<evidence type="ECO:0000256" key="1">
    <source>
        <dbReference type="ARBA" id="ARBA00022603"/>
    </source>
</evidence>
<dbReference type="PANTHER" id="PTHR43397:SF1">
    <property type="entry name" value="ERGOTHIONEINE BIOSYNTHESIS PROTEIN 1"/>
    <property type="match status" value="1"/>
</dbReference>
<dbReference type="PANTHER" id="PTHR43397">
    <property type="entry name" value="ERGOTHIONEINE BIOSYNTHESIS PROTEIN 1"/>
    <property type="match status" value="1"/>
</dbReference>
<name>A0A507DEU2_9FUNG</name>
<dbReference type="Proteomes" id="UP000320475">
    <property type="component" value="Unassembled WGS sequence"/>
</dbReference>
<proteinExistence type="predicted"/>
<dbReference type="GO" id="GO:0032259">
    <property type="term" value="P:methylation"/>
    <property type="evidence" value="ECO:0007669"/>
    <property type="project" value="UniProtKB-KW"/>
</dbReference>
<dbReference type="InterPro" id="IPR005532">
    <property type="entry name" value="SUMF_dom"/>
</dbReference>
<dbReference type="Pfam" id="PF03781">
    <property type="entry name" value="FGE-sulfatase"/>
    <property type="match status" value="2"/>
</dbReference>
<gene>
    <name evidence="10" type="ORF">SeLEV6574_g01073</name>
</gene>
<dbReference type="InterPro" id="IPR017805">
    <property type="entry name" value="SAM_MeTrfase_EasF-type_put"/>
</dbReference>
<evidence type="ECO:0000256" key="3">
    <source>
        <dbReference type="ARBA" id="ARBA00023002"/>
    </source>
</evidence>
<feature type="domain" description="DinB-like" evidence="9">
    <location>
        <begin position="406"/>
        <end position="541"/>
    </location>
</feature>
<feature type="domain" description="Sulfatase-modifying factor enzyme-like" evidence="7">
    <location>
        <begin position="749"/>
        <end position="823"/>
    </location>
</feature>
<dbReference type="EMBL" id="QEAM01000022">
    <property type="protein sequence ID" value="TPX50113.1"/>
    <property type="molecule type" value="Genomic_DNA"/>
</dbReference>
<feature type="domain" description="Histidine-specific methyltransferase SAM-dependent" evidence="8">
    <location>
        <begin position="86"/>
        <end position="383"/>
    </location>
</feature>
<comment type="pathway">
    <text evidence="5">Amino-acid biosynthesis; ergothioneine biosynthesis.</text>
</comment>
<evidence type="ECO:0000256" key="6">
    <source>
        <dbReference type="SAM" id="MobiDB-lite"/>
    </source>
</evidence>
<evidence type="ECO:0000256" key="4">
    <source>
        <dbReference type="ARBA" id="ARBA00023004"/>
    </source>
</evidence>
<dbReference type="InterPro" id="IPR051128">
    <property type="entry name" value="EgtD_Methyltrsf_superfamily"/>
</dbReference>
<keyword evidence="1" id="KW-0489">Methyltransferase</keyword>
<dbReference type="SUPFAM" id="SSF56436">
    <property type="entry name" value="C-type lectin-like"/>
    <property type="match status" value="1"/>
</dbReference>
<evidence type="ECO:0000259" key="7">
    <source>
        <dbReference type="Pfam" id="PF03781"/>
    </source>
</evidence>
<sequence length="830" mass="94600">MPALGGAARRKHASHPGMNGHPGSYQQLILEARDGIIDIRSRISENNTHTLKQAIADSLSEKTFVVHPETADALKLNSNGGQVKLRTISTMVLYDDKGLEIYDKITRLDEYYLYSAEVDIFEHHARDLIDRVHDSSVLIELGVGSMRKTKFIFSELVRQNKKNVTYLALDLSLDTLRAVVKDINAAFPEIRVIGLWGTYNDSLSWVKTNIPKGITKYILWLGSSIGNMTREDATAFFTAVREQALDVGDQFVVGIDKRNDAERIERAYNDSFGVTKNFIMNGLVHVNRLFGGNFIHPDNFDYVSRYNRVAGRHEAYYRSKVTQTLISEQPHMNITLEAGELINIEYSVKYSQEEVEALAQVSEFYHVGSWCDTKNLYDLHVFQKPPFFFPRVNVPLMNSAPSMTDWGRLWSLWDTLNGMISVDNFLDKPIELRHPFIFYFGHLPAFVDIQLSRALNEPCTEPTYYTTIFERGIDPDIEDPSKCHEHSEVPSEWPNPDDIVSYRDRVRARVLDLTGDLSKLTKRVKRVLFMCYEHEAMHCETFLYMLVQYPHVLAPKGISPPISRPPAEPLPLAKWIKYSGGPTKLGANDVEDNDLDESLPLPAHFTWDNERPEHLAFVKPFAVQSRPISVGEYFNFMVRHVKEGEQGWETGNLVPASWEFVVGEEPQFEQNWKVKTVFGSMPLPHVIHWPVSCSVDQASTYARIHGRRLPTETEIAHIRNQELVAGASGNIGYLRWCPRDVDAAGSVASVGDGWEMTSTTFDCFEGFTRSLLYPGYSTDFFDGKHNVFLGGSWATVPTIANRQSFRNWYRTPYPFTFSKFRLAMDLDDTI</sequence>
<keyword evidence="4" id="KW-0408">Iron</keyword>
<evidence type="ECO:0000256" key="5">
    <source>
        <dbReference type="ARBA" id="ARBA00037882"/>
    </source>
</evidence>
<dbReference type="Gene3D" id="3.90.1580.10">
    <property type="entry name" value="paralog of FGE (formylglycine-generating enzyme)"/>
    <property type="match status" value="1"/>
</dbReference>
<evidence type="ECO:0000313" key="11">
    <source>
        <dbReference type="Proteomes" id="UP000320475"/>
    </source>
</evidence>
<organism evidence="10 11">
    <name type="scientific">Synchytrium endobioticum</name>
    <dbReference type="NCBI Taxonomy" id="286115"/>
    <lineage>
        <taxon>Eukaryota</taxon>
        <taxon>Fungi</taxon>
        <taxon>Fungi incertae sedis</taxon>
        <taxon>Chytridiomycota</taxon>
        <taxon>Chytridiomycota incertae sedis</taxon>
        <taxon>Chytridiomycetes</taxon>
        <taxon>Synchytriales</taxon>
        <taxon>Synchytriaceae</taxon>
        <taxon>Synchytrium</taxon>
    </lineage>
</organism>
<dbReference type="Pfam" id="PF12867">
    <property type="entry name" value="DinB_2"/>
    <property type="match status" value="1"/>
</dbReference>
<keyword evidence="2" id="KW-0808">Transferase</keyword>
<dbReference type="Pfam" id="PF10017">
    <property type="entry name" value="Methyltransf_33"/>
    <property type="match status" value="1"/>
</dbReference>
<protein>
    <submittedName>
        <fullName evidence="10">Uncharacterized protein</fullName>
    </submittedName>
</protein>
<dbReference type="NCBIfam" id="TIGR03439">
    <property type="entry name" value="methyl_EasF"/>
    <property type="match status" value="1"/>
</dbReference>
<feature type="region of interest" description="Disordered" evidence="6">
    <location>
        <begin position="1"/>
        <end position="24"/>
    </location>
</feature>
<dbReference type="InterPro" id="IPR019257">
    <property type="entry name" value="MeTrfase_dom"/>
</dbReference>
<evidence type="ECO:0000259" key="8">
    <source>
        <dbReference type="Pfam" id="PF10017"/>
    </source>
</evidence>
<dbReference type="Gene3D" id="3.40.50.150">
    <property type="entry name" value="Vaccinia Virus protein VP39"/>
    <property type="match status" value="1"/>
</dbReference>
<comment type="caution">
    <text evidence="10">The sequence shown here is derived from an EMBL/GenBank/DDBJ whole genome shotgun (WGS) entry which is preliminary data.</text>
</comment>
<dbReference type="GO" id="GO:0008168">
    <property type="term" value="F:methyltransferase activity"/>
    <property type="evidence" value="ECO:0007669"/>
    <property type="project" value="UniProtKB-KW"/>
</dbReference>
<evidence type="ECO:0000256" key="2">
    <source>
        <dbReference type="ARBA" id="ARBA00022679"/>
    </source>
</evidence>
<dbReference type="InterPro" id="IPR029063">
    <property type="entry name" value="SAM-dependent_MTases_sf"/>
</dbReference>
<evidence type="ECO:0000313" key="10">
    <source>
        <dbReference type="EMBL" id="TPX50113.1"/>
    </source>
</evidence>
<dbReference type="InterPro" id="IPR042095">
    <property type="entry name" value="SUMF_sf"/>
</dbReference>
<dbReference type="AlphaFoldDB" id="A0A507DEU2"/>